<dbReference type="Proteomes" id="UP000092321">
    <property type="component" value="Unassembled WGS sequence"/>
</dbReference>
<keyword evidence="7 11" id="KW-1133">Transmembrane helix</keyword>
<dbReference type="InterPro" id="IPR003675">
    <property type="entry name" value="Rce1/LyrA-like_dom"/>
</dbReference>
<evidence type="ECO:0000256" key="1">
    <source>
        <dbReference type="ARBA" id="ARBA00004477"/>
    </source>
</evidence>
<keyword evidence="8 11" id="KW-0472">Membrane</keyword>
<evidence type="ECO:0000256" key="4">
    <source>
        <dbReference type="ARBA" id="ARBA00022692"/>
    </source>
</evidence>
<dbReference type="EC" id="3.4.26.1" evidence="10"/>
<dbReference type="GO" id="GO:0004222">
    <property type="term" value="F:metalloendopeptidase activity"/>
    <property type="evidence" value="ECO:0007669"/>
    <property type="project" value="InterPro"/>
</dbReference>
<keyword evidence="4 11" id="KW-0812">Transmembrane</keyword>
<accession>A0A1B7TDD3</accession>
<comment type="caution">
    <text evidence="13">The sequence shown here is derived from an EMBL/GenBank/DDBJ whole genome shotgun (WGS) entry which is preliminary data.</text>
</comment>
<evidence type="ECO:0000256" key="5">
    <source>
        <dbReference type="ARBA" id="ARBA00022801"/>
    </source>
</evidence>
<keyword evidence="3" id="KW-0645">Protease</keyword>
<evidence type="ECO:0000256" key="9">
    <source>
        <dbReference type="ARBA" id="ARBA00047280"/>
    </source>
</evidence>
<feature type="transmembrane region" description="Helical" evidence="11">
    <location>
        <begin position="119"/>
        <end position="139"/>
    </location>
</feature>
<feature type="transmembrane region" description="Helical" evidence="11">
    <location>
        <begin position="21"/>
        <end position="44"/>
    </location>
</feature>
<evidence type="ECO:0000256" key="10">
    <source>
        <dbReference type="ARBA" id="ARBA00049729"/>
    </source>
</evidence>
<proteinExistence type="inferred from homology"/>
<name>A0A1B7TDD3_9ASCO</name>
<dbReference type="Pfam" id="PF02517">
    <property type="entry name" value="Rce1-like"/>
    <property type="match status" value="1"/>
</dbReference>
<evidence type="ECO:0000256" key="8">
    <source>
        <dbReference type="ARBA" id="ARBA00023136"/>
    </source>
</evidence>
<gene>
    <name evidence="13" type="ORF">HANVADRAFT_24470</name>
</gene>
<dbReference type="GO" id="GO:0005789">
    <property type="term" value="C:endoplasmic reticulum membrane"/>
    <property type="evidence" value="ECO:0007669"/>
    <property type="project" value="UniProtKB-SubCell"/>
</dbReference>
<protein>
    <recommendedName>
        <fullName evidence="10">intramembrane prenyl-peptidase Rce1</fullName>
        <ecNumber evidence="10">3.4.26.1</ecNumber>
    </recommendedName>
</protein>
<evidence type="ECO:0000256" key="11">
    <source>
        <dbReference type="SAM" id="Phobius"/>
    </source>
</evidence>
<keyword evidence="6" id="KW-0256">Endoplasmic reticulum</keyword>
<evidence type="ECO:0000256" key="3">
    <source>
        <dbReference type="ARBA" id="ARBA00022670"/>
    </source>
</evidence>
<dbReference type="PANTHER" id="PTHR13046">
    <property type="entry name" value="PROTEASE U48 CAAX PRENYL PROTEASE RCE1"/>
    <property type="match status" value="1"/>
</dbReference>
<evidence type="ECO:0000256" key="7">
    <source>
        <dbReference type="ARBA" id="ARBA00022989"/>
    </source>
</evidence>
<comment type="catalytic activity">
    <reaction evidence="9">
        <text>Hydrolyzes the peptide bond -P2-(S-farnesyl or geranylgeranyl)C-P1'-P2'-P3'-COOH where P1' and P2' are amino acids with aliphatic sidechains and P3' is any C-terminal residue.</text>
        <dbReference type="EC" id="3.4.26.1"/>
    </reaction>
</comment>
<evidence type="ECO:0000259" key="12">
    <source>
        <dbReference type="Pfam" id="PF02517"/>
    </source>
</evidence>
<dbReference type="OrthoDB" id="3971446at2759"/>
<comment type="subcellular location">
    <subcellularLocation>
        <location evidence="1">Endoplasmic reticulum membrane</location>
        <topology evidence="1">Multi-pass membrane protein</topology>
    </subcellularLocation>
</comment>
<dbReference type="AlphaFoldDB" id="A0A1B7TDD3"/>
<keyword evidence="14" id="KW-1185">Reference proteome</keyword>
<evidence type="ECO:0000256" key="6">
    <source>
        <dbReference type="ARBA" id="ARBA00022824"/>
    </source>
</evidence>
<evidence type="ECO:0000313" key="13">
    <source>
        <dbReference type="EMBL" id="OBA26762.1"/>
    </source>
</evidence>
<comment type="similarity">
    <text evidence="2">Belongs to the peptidase U48 family.</text>
</comment>
<evidence type="ECO:0000256" key="2">
    <source>
        <dbReference type="ARBA" id="ARBA00006897"/>
    </source>
</evidence>
<feature type="transmembrane region" description="Helical" evidence="11">
    <location>
        <begin position="160"/>
        <end position="180"/>
    </location>
</feature>
<reference evidence="14" key="1">
    <citation type="journal article" date="2016" name="Proc. Natl. Acad. Sci. U.S.A.">
        <title>Comparative genomics of biotechnologically important yeasts.</title>
        <authorList>
            <person name="Riley R."/>
            <person name="Haridas S."/>
            <person name="Wolfe K.H."/>
            <person name="Lopes M.R."/>
            <person name="Hittinger C.T."/>
            <person name="Goeker M."/>
            <person name="Salamov A.A."/>
            <person name="Wisecaver J.H."/>
            <person name="Long T.M."/>
            <person name="Calvey C.H."/>
            <person name="Aerts A.L."/>
            <person name="Barry K.W."/>
            <person name="Choi C."/>
            <person name="Clum A."/>
            <person name="Coughlan A.Y."/>
            <person name="Deshpande S."/>
            <person name="Douglass A.P."/>
            <person name="Hanson S.J."/>
            <person name="Klenk H.-P."/>
            <person name="LaButti K.M."/>
            <person name="Lapidus A."/>
            <person name="Lindquist E.A."/>
            <person name="Lipzen A.M."/>
            <person name="Meier-Kolthoff J.P."/>
            <person name="Ohm R.A."/>
            <person name="Otillar R.P."/>
            <person name="Pangilinan J.L."/>
            <person name="Peng Y."/>
            <person name="Rokas A."/>
            <person name="Rosa C.A."/>
            <person name="Scheuner C."/>
            <person name="Sibirny A.A."/>
            <person name="Slot J.C."/>
            <person name="Stielow J.B."/>
            <person name="Sun H."/>
            <person name="Kurtzman C.P."/>
            <person name="Blackwell M."/>
            <person name="Grigoriev I.V."/>
            <person name="Jeffries T.W."/>
        </authorList>
    </citation>
    <scope>NUCLEOTIDE SEQUENCE [LARGE SCALE GENOMIC DNA]</scope>
    <source>
        <strain evidence="14">NRRL Y-1626</strain>
    </source>
</reference>
<evidence type="ECO:0000313" key="14">
    <source>
        <dbReference type="Proteomes" id="UP000092321"/>
    </source>
</evidence>
<sequence>MQFKHGLIPTLSNLGDYFKEVGFFIALYIVLYSAEIIDDLVATYNTPIKAKFIIKNYISSIDIWFIRNIIFAPITEEIVFTLIVQEDYDNKVRFLNSIVYFGIAHLHHAYELYVDETNAYPVGTIIISCLFQMVYTSLFGHINNIIYSQKSQYSKIMNCIFTHAICNYMGFPSVATNGLYLCSNKLSKKTKYSYEALHIILLILGLYFYIKYMFFL</sequence>
<feature type="transmembrane region" description="Helical" evidence="11">
    <location>
        <begin position="65"/>
        <end position="84"/>
    </location>
</feature>
<organism evidence="13 14">
    <name type="scientific">Hanseniaspora valbyensis NRRL Y-1626</name>
    <dbReference type="NCBI Taxonomy" id="766949"/>
    <lineage>
        <taxon>Eukaryota</taxon>
        <taxon>Fungi</taxon>
        <taxon>Dikarya</taxon>
        <taxon>Ascomycota</taxon>
        <taxon>Saccharomycotina</taxon>
        <taxon>Saccharomycetes</taxon>
        <taxon>Saccharomycodales</taxon>
        <taxon>Saccharomycodaceae</taxon>
        <taxon>Hanseniaspora</taxon>
    </lineage>
</organism>
<dbReference type="InterPro" id="IPR039731">
    <property type="entry name" value="Rce1"/>
</dbReference>
<dbReference type="EMBL" id="LXPE01000013">
    <property type="protein sequence ID" value="OBA26762.1"/>
    <property type="molecule type" value="Genomic_DNA"/>
</dbReference>
<feature type="domain" description="CAAX prenyl protease 2/Lysostaphin resistance protein A-like" evidence="12">
    <location>
        <begin position="63"/>
        <end position="169"/>
    </location>
</feature>
<feature type="transmembrane region" description="Helical" evidence="11">
    <location>
        <begin position="192"/>
        <end position="210"/>
    </location>
</feature>
<keyword evidence="5" id="KW-0378">Hydrolase</keyword>
<dbReference type="PANTHER" id="PTHR13046:SF0">
    <property type="entry name" value="CAAX PRENYL PROTEASE 2"/>
    <property type="match status" value="1"/>
</dbReference>
<dbReference type="GO" id="GO:0071586">
    <property type="term" value="P:CAAX-box protein processing"/>
    <property type="evidence" value="ECO:0007669"/>
    <property type="project" value="InterPro"/>
</dbReference>